<reference evidence="9" key="1">
    <citation type="journal article" date="2019" name="Int. J. Syst. Evol. Microbiol.">
        <title>The Global Catalogue of Microorganisms (GCM) 10K type strain sequencing project: providing services to taxonomists for standard genome sequencing and annotation.</title>
        <authorList>
            <consortium name="The Broad Institute Genomics Platform"/>
            <consortium name="The Broad Institute Genome Sequencing Center for Infectious Disease"/>
            <person name="Wu L."/>
            <person name="Ma J."/>
        </authorList>
    </citation>
    <scope>NUCLEOTIDE SEQUENCE [LARGE SCALE GENOMIC DNA]</scope>
    <source>
        <strain evidence="9">CCM 7941</strain>
    </source>
</reference>
<evidence type="ECO:0000256" key="5">
    <source>
        <dbReference type="ARBA" id="ARBA00023316"/>
    </source>
</evidence>
<dbReference type="Pfam" id="PF01471">
    <property type="entry name" value="PG_binding_1"/>
    <property type="match status" value="1"/>
</dbReference>
<evidence type="ECO:0000256" key="1">
    <source>
        <dbReference type="ARBA" id="ARBA00001561"/>
    </source>
</evidence>
<name>A0ABV7LHD1_9HYPH</name>
<proteinExistence type="inferred from homology"/>
<sequence>MTRLEPDSPVASKVFPSPNHGERAGGQAPRLIILHYTGMADAGEALQRLCNPVAEVSAHYFVFEDGRVLQLVPESRRAWHAGASSWAGVTDVNSASIGVELAHPGHDGGLPPWPEAQIAAVIRLCQDIMRRWSIPPHNVLAHSDVAPLRKQDPGENFPWERLAREGVGHWTAPAPAGGGRFLSPGEAGPPVEALQAMLALYGYGVEISGVYDALTEAAVRAFQRHFRQELVDGIADFSTIATLRNLIASRGGDAPAGAGGGAAQGLAAPGV</sequence>
<dbReference type="GO" id="GO:0008745">
    <property type="term" value="F:N-acetylmuramoyl-L-alanine amidase activity"/>
    <property type="evidence" value="ECO:0007669"/>
    <property type="project" value="UniProtKB-EC"/>
</dbReference>
<evidence type="ECO:0000256" key="2">
    <source>
        <dbReference type="ARBA" id="ARBA00007553"/>
    </source>
</evidence>
<accession>A0ABV7LHD1</accession>
<evidence type="ECO:0000256" key="3">
    <source>
        <dbReference type="ARBA" id="ARBA00011901"/>
    </source>
</evidence>
<dbReference type="InterPro" id="IPR002477">
    <property type="entry name" value="Peptidoglycan-bd-like"/>
</dbReference>
<dbReference type="Proteomes" id="UP001595536">
    <property type="component" value="Unassembled WGS sequence"/>
</dbReference>
<evidence type="ECO:0000256" key="4">
    <source>
        <dbReference type="ARBA" id="ARBA00022801"/>
    </source>
</evidence>
<evidence type="ECO:0000313" key="9">
    <source>
        <dbReference type="Proteomes" id="UP001595536"/>
    </source>
</evidence>
<dbReference type="InterPro" id="IPR036505">
    <property type="entry name" value="Amidase/PGRP_sf"/>
</dbReference>
<protein>
    <recommendedName>
        <fullName evidence="3">N-acetylmuramoyl-L-alanine amidase</fullName>
        <ecNumber evidence="3">3.5.1.28</ecNumber>
    </recommendedName>
</protein>
<dbReference type="InterPro" id="IPR036366">
    <property type="entry name" value="PGBDSf"/>
</dbReference>
<evidence type="ECO:0000313" key="8">
    <source>
        <dbReference type="EMBL" id="MFC3266851.1"/>
    </source>
</evidence>
<dbReference type="SUPFAM" id="SSF47090">
    <property type="entry name" value="PGBD-like"/>
    <property type="match status" value="1"/>
</dbReference>
<dbReference type="EC" id="3.5.1.28" evidence="3"/>
<dbReference type="Pfam" id="PF01510">
    <property type="entry name" value="Amidase_2"/>
    <property type="match status" value="1"/>
</dbReference>
<organism evidence="8 9">
    <name type="scientific">Camelimonas abortus</name>
    <dbReference type="NCBI Taxonomy" id="1017184"/>
    <lineage>
        <taxon>Bacteria</taxon>
        <taxon>Pseudomonadati</taxon>
        <taxon>Pseudomonadota</taxon>
        <taxon>Alphaproteobacteria</taxon>
        <taxon>Hyphomicrobiales</taxon>
        <taxon>Chelatococcaceae</taxon>
        <taxon>Camelimonas</taxon>
    </lineage>
</organism>
<dbReference type="SUPFAM" id="SSF55846">
    <property type="entry name" value="N-acetylmuramoyl-L-alanine amidase-like"/>
    <property type="match status" value="1"/>
</dbReference>
<dbReference type="InterPro" id="IPR036365">
    <property type="entry name" value="PGBD-like_sf"/>
</dbReference>
<dbReference type="Gene3D" id="1.10.101.10">
    <property type="entry name" value="PGBD-like superfamily/PGBD"/>
    <property type="match status" value="1"/>
</dbReference>
<dbReference type="Gene3D" id="3.40.80.10">
    <property type="entry name" value="Peptidoglycan recognition protein-like"/>
    <property type="match status" value="1"/>
</dbReference>
<dbReference type="RefSeq" id="WP_376831174.1">
    <property type="nucleotide sequence ID" value="NZ_JBHLWR010000006.1"/>
</dbReference>
<comment type="similarity">
    <text evidence="2">Belongs to the N-acetylmuramoyl-L-alanine amidase 2 family.</text>
</comment>
<feature type="region of interest" description="Disordered" evidence="6">
    <location>
        <begin position="1"/>
        <end position="23"/>
    </location>
</feature>
<feature type="domain" description="N-acetylmuramoyl-L-alanine amidase" evidence="7">
    <location>
        <begin position="17"/>
        <end position="154"/>
    </location>
</feature>
<dbReference type="PANTHER" id="PTHR30417:SF1">
    <property type="entry name" value="N-ACETYLMURAMOYL-L-ALANINE AMIDASE AMID"/>
    <property type="match status" value="1"/>
</dbReference>
<dbReference type="InterPro" id="IPR051206">
    <property type="entry name" value="NAMLAA_amidase_2"/>
</dbReference>
<dbReference type="PANTHER" id="PTHR30417">
    <property type="entry name" value="N-ACETYLMURAMOYL-L-ALANINE AMIDASE AMID"/>
    <property type="match status" value="1"/>
</dbReference>
<comment type="caution">
    <text evidence="8">The sequence shown here is derived from an EMBL/GenBank/DDBJ whole genome shotgun (WGS) entry which is preliminary data.</text>
</comment>
<dbReference type="CDD" id="cd06583">
    <property type="entry name" value="PGRP"/>
    <property type="match status" value="1"/>
</dbReference>
<keyword evidence="5" id="KW-0961">Cell wall biogenesis/degradation</keyword>
<dbReference type="EMBL" id="JBHRUV010000059">
    <property type="protein sequence ID" value="MFC3266851.1"/>
    <property type="molecule type" value="Genomic_DNA"/>
</dbReference>
<gene>
    <name evidence="8" type="ORF">ACFOEX_10885</name>
</gene>
<keyword evidence="4 8" id="KW-0378">Hydrolase</keyword>
<dbReference type="SMART" id="SM00644">
    <property type="entry name" value="Ami_2"/>
    <property type="match status" value="1"/>
</dbReference>
<evidence type="ECO:0000259" key="7">
    <source>
        <dbReference type="SMART" id="SM00644"/>
    </source>
</evidence>
<evidence type="ECO:0000256" key="6">
    <source>
        <dbReference type="SAM" id="MobiDB-lite"/>
    </source>
</evidence>
<comment type="catalytic activity">
    <reaction evidence="1">
        <text>Hydrolyzes the link between N-acetylmuramoyl residues and L-amino acid residues in certain cell-wall glycopeptides.</text>
        <dbReference type="EC" id="3.5.1.28"/>
    </reaction>
</comment>
<keyword evidence="9" id="KW-1185">Reference proteome</keyword>
<dbReference type="InterPro" id="IPR002502">
    <property type="entry name" value="Amidase_domain"/>
</dbReference>